<proteinExistence type="predicted"/>
<dbReference type="KEGG" id="vg:26516974"/>
<gene>
    <name evidence="1" type="ORF">GMA3_103</name>
</gene>
<accession>A0A0K0NKP2</accession>
<dbReference type="OrthoDB" id="15672at10239"/>
<dbReference type="RefSeq" id="YP_009188671.1">
    <property type="nucleotide sequence ID" value="NC_028668.1"/>
</dbReference>
<dbReference type="GeneID" id="26516974"/>
<name>A0A0K0NKP2_9CAUD</name>
<evidence type="ECO:0008006" key="3">
    <source>
        <dbReference type="Google" id="ProtNLM"/>
    </source>
</evidence>
<dbReference type="Proteomes" id="UP000204451">
    <property type="component" value="Segment"/>
</dbReference>
<evidence type="ECO:0000313" key="2">
    <source>
        <dbReference type="Proteomes" id="UP000204451"/>
    </source>
</evidence>
<protein>
    <recommendedName>
        <fullName evidence="3">DNA primase</fullName>
    </recommendedName>
</protein>
<evidence type="ECO:0000313" key="1">
    <source>
        <dbReference type="EMBL" id="AKL88280.1"/>
    </source>
</evidence>
<keyword evidence="2" id="KW-1185">Reference proteome</keyword>
<organism evidence="1 2">
    <name type="scientific">Gordonia phage GMA3</name>
    <dbReference type="NCBI Taxonomy" id="1647284"/>
    <lineage>
        <taxon>Viruses</taxon>
        <taxon>Duplodnaviria</taxon>
        <taxon>Heunggongvirae</taxon>
        <taxon>Uroviricota</taxon>
        <taxon>Caudoviricetes</taxon>
        <taxon>Gamtrevirus</taxon>
        <taxon>Gamtrevirus GMA3</taxon>
    </lineage>
</organism>
<reference evidence="1 2" key="1">
    <citation type="journal article" date="2015" name="PLoS ONE">
        <title>Lysis to Kill: Evaluation of the Lytic Abilities, and Genomics of Nine Bacteriophages Infective for Gordonia spp. and Their Potential Use in Activated Sludge Foam Biocontrol.</title>
        <authorList>
            <person name="Dyson Z.A."/>
            <person name="Tucci J."/>
            <person name="Seviour R.J."/>
            <person name="Petrovski S."/>
        </authorList>
    </citation>
    <scope>NUCLEOTIDE SEQUENCE [LARGE SCALE GENOMIC DNA]</scope>
</reference>
<dbReference type="EMBL" id="KR063279">
    <property type="protein sequence ID" value="AKL88280.1"/>
    <property type="molecule type" value="Genomic_DNA"/>
</dbReference>
<sequence length="254" mass="28632">MTTNDVRLQNALSKLLISRPDVIAIQRDTGAYNPLDNSTWNRRAMSEHLAGENTYGHYVINGDKAKFFCFDIDFKTKCPYYSPENPLHNPRKLWMDTNGNDPYLRWQVRVMADLFCHRIGITGVRQLATFSGSKGLHVYGFPYPGQQAPASVLRAMGRQVMDRMGYFFTDRSGSGVNFDGNPNDPTVGLFQVELFPKQDSVPDGGYGNLVRMELGINRKSMQPGFVIDTLADSYYLEPVKNPVEVFEKILGAQS</sequence>